<gene>
    <name evidence="4" type="ORF">CW740_04435</name>
</gene>
<name>A0A2K9A730_9GAMM</name>
<dbReference type="SUPFAM" id="SSF53271">
    <property type="entry name" value="PRTase-like"/>
    <property type="match status" value="1"/>
</dbReference>
<protein>
    <submittedName>
        <fullName evidence="4">Hypoxanthine-guanine phosphoribosyltransferase</fullName>
    </submittedName>
</protein>
<dbReference type="RefSeq" id="WP_106646406.1">
    <property type="nucleotide sequence ID" value="NZ_BMGO01000002.1"/>
</dbReference>
<proteinExistence type="predicted"/>
<dbReference type="GO" id="GO:0005829">
    <property type="term" value="C:cytosol"/>
    <property type="evidence" value="ECO:0007669"/>
    <property type="project" value="TreeGrafter"/>
</dbReference>
<evidence type="ECO:0000256" key="3">
    <source>
        <dbReference type="SAM" id="MobiDB-lite"/>
    </source>
</evidence>
<dbReference type="GO" id="GO:0004422">
    <property type="term" value="F:hypoxanthine phosphoribosyltransferase activity"/>
    <property type="evidence" value="ECO:0007669"/>
    <property type="project" value="TreeGrafter"/>
</dbReference>
<dbReference type="CDD" id="cd06223">
    <property type="entry name" value="PRTases_typeI"/>
    <property type="match status" value="1"/>
</dbReference>
<evidence type="ECO:0000256" key="1">
    <source>
        <dbReference type="ARBA" id="ARBA00048811"/>
    </source>
</evidence>
<dbReference type="GO" id="GO:0006178">
    <property type="term" value="P:guanine salvage"/>
    <property type="evidence" value="ECO:0007669"/>
    <property type="project" value="TreeGrafter"/>
</dbReference>
<accession>A0A2K9A730</accession>
<dbReference type="AlphaFoldDB" id="A0A2K9A730"/>
<dbReference type="GO" id="GO:0032263">
    <property type="term" value="P:GMP salvage"/>
    <property type="evidence" value="ECO:0007669"/>
    <property type="project" value="TreeGrafter"/>
</dbReference>
<dbReference type="PANTHER" id="PTHR43340:SF1">
    <property type="entry name" value="HYPOXANTHINE PHOSPHORIBOSYLTRANSFERASE"/>
    <property type="match status" value="1"/>
</dbReference>
<evidence type="ECO:0000313" key="4">
    <source>
        <dbReference type="EMBL" id="AUD78540.1"/>
    </source>
</evidence>
<sequence length="200" mass="22630">MAKDNNIQSKQVQTDSDKHSTPYPENIFEQAEIIVSEQRVDESINKLAQQINTQDYSAPLHIFCIMNGGLYFAGQLLRLLTIPVSVSYLHATRYGDKTQGQKLQWLVKPKAEEIHNHHVMLLDDIFDEGITLEAIANECLTLKPRSLQCAVLVDKEHTRKPLSGFAPDFAGLTVPDRYIFGCGMDFKGLWRNLPAIYALK</sequence>
<dbReference type="InterPro" id="IPR050408">
    <property type="entry name" value="HGPRT"/>
</dbReference>
<dbReference type="Proteomes" id="UP000232693">
    <property type="component" value="Chromosome"/>
</dbReference>
<keyword evidence="4" id="KW-0328">Glycosyltransferase</keyword>
<evidence type="ECO:0000256" key="2">
    <source>
        <dbReference type="ARBA" id="ARBA00049402"/>
    </source>
</evidence>
<feature type="compositionally biased region" description="Polar residues" evidence="3">
    <location>
        <begin position="1"/>
        <end position="14"/>
    </location>
</feature>
<comment type="catalytic activity">
    <reaction evidence="1">
        <text>GMP + diphosphate = guanine + 5-phospho-alpha-D-ribose 1-diphosphate</text>
        <dbReference type="Rhea" id="RHEA:25424"/>
        <dbReference type="ChEBI" id="CHEBI:16235"/>
        <dbReference type="ChEBI" id="CHEBI:33019"/>
        <dbReference type="ChEBI" id="CHEBI:58017"/>
        <dbReference type="ChEBI" id="CHEBI:58115"/>
        <dbReference type="EC" id="2.4.2.8"/>
    </reaction>
    <physiologicalReaction direction="right-to-left" evidence="1">
        <dbReference type="Rhea" id="RHEA:25426"/>
    </physiologicalReaction>
</comment>
<dbReference type="NCBIfam" id="NF006605">
    <property type="entry name" value="PRK09162.1"/>
    <property type="match status" value="1"/>
</dbReference>
<dbReference type="Gene3D" id="3.40.50.2020">
    <property type="match status" value="1"/>
</dbReference>
<dbReference type="InterPro" id="IPR029057">
    <property type="entry name" value="PRTase-like"/>
</dbReference>
<dbReference type="Pfam" id="PF00156">
    <property type="entry name" value="Pribosyltran"/>
    <property type="match status" value="1"/>
</dbReference>
<evidence type="ECO:0000313" key="5">
    <source>
        <dbReference type="Proteomes" id="UP000232693"/>
    </source>
</evidence>
<dbReference type="InterPro" id="IPR000836">
    <property type="entry name" value="PRTase_dom"/>
</dbReference>
<dbReference type="PANTHER" id="PTHR43340">
    <property type="entry name" value="HYPOXANTHINE-GUANINE PHOSPHORIBOSYLTRANSFERASE"/>
    <property type="match status" value="1"/>
</dbReference>
<dbReference type="EMBL" id="CP025120">
    <property type="protein sequence ID" value="AUD78540.1"/>
    <property type="molecule type" value="Genomic_DNA"/>
</dbReference>
<dbReference type="GO" id="GO:0000287">
    <property type="term" value="F:magnesium ion binding"/>
    <property type="evidence" value="ECO:0007669"/>
    <property type="project" value="TreeGrafter"/>
</dbReference>
<reference evidence="4 5" key="1">
    <citation type="submission" date="2017-12" db="EMBL/GenBank/DDBJ databases">
        <title>Kangiella profundi FT102 completed genome.</title>
        <authorList>
            <person name="Xu J."/>
            <person name="Wang J."/>
            <person name="Lu Y."/>
        </authorList>
    </citation>
    <scope>NUCLEOTIDE SEQUENCE [LARGE SCALE GENOMIC DNA]</scope>
    <source>
        <strain evidence="4 5">FT102</strain>
    </source>
</reference>
<dbReference type="OrthoDB" id="9802824at2"/>
<feature type="region of interest" description="Disordered" evidence="3">
    <location>
        <begin position="1"/>
        <end position="23"/>
    </location>
</feature>
<keyword evidence="5" id="KW-1185">Reference proteome</keyword>
<keyword evidence="4" id="KW-0808">Transferase</keyword>
<dbReference type="GO" id="GO:0032264">
    <property type="term" value="P:IMP salvage"/>
    <property type="evidence" value="ECO:0007669"/>
    <property type="project" value="TreeGrafter"/>
</dbReference>
<organism evidence="4 5">
    <name type="scientific">Kangiella profundi</name>
    <dbReference type="NCBI Taxonomy" id="1561924"/>
    <lineage>
        <taxon>Bacteria</taxon>
        <taxon>Pseudomonadati</taxon>
        <taxon>Pseudomonadota</taxon>
        <taxon>Gammaproteobacteria</taxon>
        <taxon>Kangiellales</taxon>
        <taxon>Kangiellaceae</taxon>
        <taxon>Kangiella</taxon>
    </lineage>
</organism>
<dbReference type="KEGG" id="kpd:CW740_04435"/>
<comment type="catalytic activity">
    <reaction evidence="2">
        <text>IMP + diphosphate = hypoxanthine + 5-phospho-alpha-D-ribose 1-diphosphate</text>
        <dbReference type="Rhea" id="RHEA:17973"/>
        <dbReference type="ChEBI" id="CHEBI:17368"/>
        <dbReference type="ChEBI" id="CHEBI:33019"/>
        <dbReference type="ChEBI" id="CHEBI:58017"/>
        <dbReference type="ChEBI" id="CHEBI:58053"/>
        <dbReference type="EC" id="2.4.2.8"/>
    </reaction>
    <physiologicalReaction direction="right-to-left" evidence="2">
        <dbReference type="Rhea" id="RHEA:17975"/>
    </physiologicalReaction>
</comment>
<dbReference type="GO" id="GO:0046100">
    <property type="term" value="P:hypoxanthine metabolic process"/>
    <property type="evidence" value="ECO:0007669"/>
    <property type="project" value="TreeGrafter"/>
</dbReference>